<evidence type="ECO:0000259" key="1">
    <source>
        <dbReference type="SMART" id="SM00849"/>
    </source>
</evidence>
<dbReference type="SUPFAM" id="SSF56281">
    <property type="entry name" value="Metallo-hydrolase/oxidoreductase"/>
    <property type="match status" value="1"/>
</dbReference>
<accession>A0A173SAT3</accession>
<gene>
    <name evidence="2" type="ORF">ERS852573_00924</name>
</gene>
<dbReference type="AlphaFoldDB" id="A0A173SAT3"/>
<protein>
    <submittedName>
        <fullName evidence="2">Beta-lactamase superfamily domain</fullName>
    </submittedName>
</protein>
<dbReference type="Pfam" id="PF12706">
    <property type="entry name" value="Lactamase_B_2"/>
    <property type="match status" value="1"/>
</dbReference>
<dbReference type="InterPro" id="IPR036866">
    <property type="entry name" value="RibonucZ/Hydroxyglut_hydro"/>
</dbReference>
<dbReference type="PANTHER" id="PTHR47619:SF1">
    <property type="entry name" value="EXODEOXYRIBONUCLEASE WALJ"/>
    <property type="match status" value="1"/>
</dbReference>
<feature type="domain" description="Metallo-beta-lactamase" evidence="1">
    <location>
        <begin position="11"/>
        <end position="178"/>
    </location>
</feature>
<dbReference type="EMBL" id="CYXO01000004">
    <property type="protein sequence ID" value="CUM87391.1"/>
    <property type="molecule type" value="Genomic_DNA"/>
</dbReference>
<dbReference type="PANTHER" id="PTHR47619">
    <property type="entry name" value="METALLO-HYDROLASE YYCJ-RELATED"/>
    <property type="match status" value="1"/>
</dbReference>
<dbReference type="InterPro" id="IPR001279">
    <property type="entry name" value="Metallo-B-lactamas"/>
</dbReference>
<dbReference type="InterPro" id="IPR052533">
    <property type="entry name" value="WalJ/YycJ-like"/>
</dbReference>
<reference evidence="2 3" key="1">
    <citation type="submission" date="2015-09" db="EMBL/GenBank/DDBJ databases">
        <authorList>
            <consortium name="Pathogen Informatics"/>
        </authorList>
    </citation>
    <scope>NUCLEOTIDE SEQUENCE [LARGE SCALE GENOMIC DNA]</scope>
    <source>
        <strain evidence="2 3">2789STDY5834961</strain>
    </source>
</reference>
<dbReference type="Proteomes" id="UP000095597">
    <property type="component" value="Unassembled WGS sequence"/>
</dbReference>
<evidence type="ECO:0000313" key="3">
    <source>
        <dbReference type="Proteomes" id="UP000095597"/>
    </source>
</evidence>
<organism evidence="2 3">
    <name type="scientific">Dorea longicatena</name>
    <dbReference type="NCBI Taxonomy" id="88431"/>
    <lineage>
        <taxon>Bacteria</taxon>
        <taxon>Bacillati</taxon>
        <taxon>Bacillota</taxon>
        <taxon>Clostridia</taxon>
        <taxon>Lachnospirales</taxon>
        <taxon>Lachnospiraceae</taxon>
        <taxon>Dorea</taxon>
    </lineage>
</organism>
<sequence>MLVRTINTGSSGNGYALISGEDILLLECGVPAKEMLKAIDYQTSMVNGCILSHIHGDHAGYIKQYMQYGIKVYTSDEVETDVETVMGEKTIGLQRMKRQKIGSFEVVPFHVPHGETECDGWLIDTPDGRILFITDAEYCPYDFSKMHINYGLIECNYAEDYIRIEDSSPKYNHVLTGHMELETCKRLIQKINSVSLRSIGLIHLSAYNGNPVRFTEEIQEIVDCDVDVWVAEKGTEKEFRLMPF</sequence>
<evidence type="ECO:0000313" key="2">
    <source>
        <dbReference type="EMBL" id="CUM87391.1"/>
    </source>
</evidence>
<proteinExistence type="predicted"/>
<dbReference type="SMART" id="SM00849">
    <property type="entry name" value="Lactamase_B"/>
    <property type="match status" value="1"/>
</dbReference>
<dbReference type="Gene3D" id="3.60.15.10">
    <property type="entry name" value="Ribonuclease Z/Hydroxyacylglutathione hydrolase-like"/>
    <property type="match status" value="1"/>
</dbReference>
<name>A0A173SAT3_9FIRM</name>